<dbReference type="Pfam" id="PF13420">
    <property type="entry name" value="Acetyltransf_4"/>
    <property type="match status" value="1"/>
</dbReference>
<gene>
    <name evidence="1" type="ORF">TCEL_00179</name>
</gene>
<accession>R7RS71</accession>
<dbReference type="Proteomes" id="UP000014923">
    <property type="component" value="Unassembled WGS sequence"/>
</dbReference>
<dbReference type="RefSeq" id="WP_018661932.1">
    <property type="nucleotide sequence ID" value="NZ_HF952018.1"/>
</dbReference>
<protein>
    <recommendedName>
        <fullName evidence="3">N-acetyltransferase domain-containing protein</fullName>
    </recommendedName>
</protein>
<name>R7RS71_9CLOT</name>
<reference evidence="1" key="1">
    <citation type="submission" date="2013-03" db="EMBL/GenBank/DDBJ databases">
        <title>Draft genome sequence of the hydrogen-ethanol-producing anaerobic alkalithermophilic Caloramator celere.</title>
        <authorList>
            <person name="Ciranna A."/>
            <person name="Larjo A."/>
            <person name="Kivisto A."/>
            <person name="Santala V."/>
            <person name="Roos C."/>
            <person name="Karp M."/>
        </authorList>
    </citation>
    <scope>NUCLEOTIDE SEQUENCE [LARGE SCALE GENOMIC DNA]</scope>
    <source>
        <strain evidence="1">DSM 8682</strain>
    </source>
</reference>
<dbReference type="AlphaFoldDB" id="R7RS71"/>
<dbReference type="HOGENOM" id="CLU_1608018_0_0_9"/>
<dbReference type="SUPFAM" id="SSF55729">
    <property type="entry name" value="Acyl-CoA N-acyltransferases (Nat)"/>
    <property type="match status" value="1"/>
</dbReference>
<dbReference type="EMBL" id="CAVN010000095">
    <property type="protein sequence ID" value="CDF58133.1"/>
    <property type="molecule type" value="Genomic_DNA"/>
</dbReference>
<comment type="caution">
    <text evidence="1">The sequence shown here is derived from an EMBL/GenBank/DDBJ whole genome shotgun (WGS) entry which is preliminary data.</text>
</comment>
<evidence type="ECO:0008006" key="3">
    <source>
        <dbReference type="Google" id="ProtNLM"/>
    </source>
</evidence>
<dbReference type="InterPro" id="IPR016181">
    <property type="entry name" value="Acyl_CoA_acyltransferase"/>
</dbReference>
<organism evidence="1 2">
    <name type="scientific">Thermobrachium celere DSM 8682</name>
    <dbReference type="NCBI Taxonomy" id="941824"/>
    <lineage>
        <taxon>Bacteria</taxon>
        <taxon>Bacillati</taxon>
        <taxon>Bacillota</taxon>
        <taxon>Clostridia</taxon>
        <taxon>Eubacteriales</taxon>
        <taxon>Clostridiaceae</taxon>
        <taxon>Thermobrachium</taxon>
    </lineage>
</organism>
<proteinExistence type="predicted"/>
<sequence length="164" mass="19757">MIPVNIIKDDLTIRSITKNDLDNIYRLIQDLNHYEQLVKQEELNYEYIKSRYIETLANSMEYFCIILKNDNIIGFLKGRLEIKNKLESWLMALYMKNEFNRYKGDVLGIFEEYLANLYRVNTFNVVINEDNSEFWIENGYLFNRKMNYTDGYLNSHIYTKRRGG</sequence>
<keyword evidence="2" id="KW-1185">Reference proteome</keyword>
<evidence type="ECO:0000313" key="2">
    <source>
        <dbReference type="Proteomes" id="UP000014923"/>
    </source>
</evidence>
<dbReference type="Gene3D" id="3.40.630.30">
    <property type="match status" value="1"/>
</dbReference>
<dbReference type="OrthoDB" id="1952641at2"/>
<evidence type="ECO:0000313" key="1">
    <source>
        <dbReference type="EMBL" id="CDF58133.1"/>
    </source>
</evidence>